<organism evidence="2 3">
    <name type="scientific">Marininema halotolerans</name>
    <dbReference type="NCBI Taxonomy" id="1155944"/>
    <lineage>
        <taxon>Bacteria</taxon>
        <taxon>Bacillati</taxon>
        <taxon>Bacillota</taxon>
        <taxon>Bacilli</taxon>
        <taxon>Bacillales</taxon>
        <taxon>Thermoactinomycetaceae</taxon>
        <taxon>Marininema</taxon>
    </lineage>
</organism>
<dbReference type="GO" id="GO:0036088">
    <property type="term" value="P:D-serine catabolic process"/>
    <property type="evidence" value="ECO:0007669"/>
    <property type="project" value="TreeGrafter"/>
</dbReference>
<evidence type="ECO:0000313" key="3">
    <source>
        <dbReference type="Proteomes" id="UP000198660"/>
    </source>
</evidence>
<evidence type="ECO:0000259" key="1">
    <source>
        <dbReference type="Pfam" id="PF01168"/>
    </source>
</evidence>
<proteinExistence type="predicted"/>
<keyword evidence="3" id="KW-1185">Reference proteome</keyword>
<dbReference type="AlphaFoldDB" id="A0A1I6R445"/>
<dbReference type="InterPro" id="IPR051466">
    <property type="entry name" value="D-amino_acid_metab_enzyme"/>
</dbReference>
<dbReference type="PANTHER" id="PTHR28004:SF2">
    <property type="entry name" value="D-SERINE DEHYDRATASE"/>
    <property type="match status" value="1"/>
</dbReference>
<protein>
    <submittedName>
        <fullName evidence="2">D-serine deaminase, pyridoxal phosphate-dependent</fullName>
    </submittedName>
</protein>
<dbReference type="Gene3D" id="3.20.20.10">
    <property type="entry name" value="Alanine racemase"/>
    <property type="match status" value="1"/>
</dbReference>
<evidence type="ECO:0000313" key="2">
    <source>
        <dbReference type="EMBL" id="SFS59463.1"/>
    </source>
</evidence>
<accession>A0A1I6R445</accession>
<dbReference type="Proteomes" id="UP000198660">
    <property type="component" value="Unassembled WGS sequence"/>
</dbReference>
<dbReference type="EMBL" id="FPAA01000004">
    <property type="protein sequence ID" value="SFS59463.1"/>
    <property type="molecule type" value="Genomic_DNA"/>
</dbReference>
<dbReference type="SUPFAM" id="SSF51419">
    <property type="entry name" value="PLP-binding barrel"/>
    <property type="match status" value="1"/>
</dbReference>
<feature type="domain" description="Alanine racemase N-terminal" evidence="1">
    <location>
        <begin position="27"/>
        <end position="196"/>
    </location>
</feature>
<name>A0A1I6R445_9BACL</name>
<dbReference type="GO" id="GO:0008721">
    <property type="term" value="F:D-serine ammonia-lyase activity"/>
    <property type="evidence" value="ECO:0007669"/>
    <property type="project" value="TreeGrafter"/>
</dbReference>
<reference evidence="3" key="1">
    <citation type="submission" date="2016-10" db="EMBL/GenBank/DDBJ databases">
        <authorList>
            <person name="Varghese N."/>
            <person name="Submissions S."/>
        </authorList>
    </citation>
    <scope>NUCLEOTIDE SEQUENCE [LARGE SCALE GENOMIC DNA]</scope>
    <source>
        <strain evidence="3">DSM 45789</strain>
    </source>
</reference>
<dbReference type="InterPro" id="IPR001608">
    <property type="entry name" value="Ala_racemase_N"/>
</dbReference>
<dbReference type="CDD" id="cd06813">
    <property type="entry name" value="PLPDE_III_DSD_D-TA_like_2"/>
    <property type="match status" value="1"/>
</dbReference>
<dbReference type="InterPro" id="IPR029066">
    <property type="entry name" value="PLP-binding_barrel"/>
</dbReference>
<sequence length="400" mass="44323">MIDRKDDRYERYRKAISNYTKPLAFLDGDAMMTNLSRILDASGNKKLRIASKSIRCVPLLKQIMAASDRFTGVMCFSVAEAQFLSEQGLDDLLVAYPTWEKHSLMEVGEVILKGKQLTLMVDDEEHIARLEAVGQAIGVIFPVCLDIDLSVSWPGLHFGVRRSSIRSREQLIQLAKRIKQSQWVQLDGVMGYEAQIAGVGDRVPGRWATNQVIRLLKGHSIRRIAQQREEWVQEIKAMGLSPRFVNGGGTGSLKVTSQEDVITEIAVGSGFFTSVLFDFYRDFAGEPAAGFALEITRRPAPEIVTCLGGGYPASGASGADRLPTPWLPEGAKLLPLEGAGEVQTPVQYRGDRSLKLGDPIFFRHAKAGEMCERFTEILVIKGDEVVDRLPTYRGEGKCFL</sequence>
<gene>
    <name evidence="2" type="ORF">SAMN05444972_104103</name>
</gene>
<dbReference type="Pfam" id="PF01168">
    <property type="entry name" value="Ala_racemase_N"/>
    <property type="match status" value="1"/>
</dbReference>
<dbReference type="PANTHER" id="PTHR28004">
    <property type="entry name" value="ZGC:162816-RELATED"/>
    <property type="match status" value="1"/>
</dbReference>